<sequence length="295" mass="33822">MENGYNKISLQNFARQINVGTISENKGLAVSIKPSTVQDHNFDFNYPHIVEGIAFILCVRGHGRILLNLNEYTLDKNSLLIVLPNNILQIKEQEELEAEFLFFTFDYISNLKLNQELGSIANDLGKGQCLKTPRADFEDLLMFHKLVVKQINGNDIYKEDIVKNLVFTIVYRILQIYAVSATSNEKEHFSRKEEIYTKFISLLFKHYKIERSIQFYAGELFITPKYFSKVIKEVSGHSASKLINDMVIMAAKSLLKGSDMTIAQIADELNFANPSFFGTFFKKATCQTPNQYRNL</sequence>
<dbReference type="Gene3D" id="1.10.10.60">
    <property type="entry name" value="Homeodomain-like"/>
    <property type="match status" value="1"/>
</dbReference>
<dbReference type="PANTHER" id="PTHR43280:SF32">
    <property type="entry name" value="TRANSCRIPTIONAL REGULATORY PROTEIN"/>
    <property type="match status" value="1"/>
</dbReference>
<dbReference type="RefSeq" id="WP_275649428.1">
    <property type="nucleotide sequence ID" value="NZ_JARFVA010000002.1"/>
</dbReference>
<reference evidence="5 6" key="1">
    <citation type="submission" date="2023-03" db="EMBL/GenBank/DDBJ databases">
        <title>Muricauda XX sp. nov. and Muricauda XXX sp. nov., two novel species isolated from Okinawa Trough.</title>
        <authorList>
            <person name="Cao W."/>
            <person name="Deng X."/>
        </authorList>
    </citation>
    <scope>NUCLEOTIDE SEQUENCE [LARGE SCALE GENOMIC DNA]</scope>
    <source>
        <strain evidence="5 6">81s02</strain>
    </source>
</reference>
<keyword evidence="6" id="KW-1185">Reference proteome</keyword>
<evidence type="ECO:0000256" key="2">
    <source>
        <dbReference type="ARBA" id="ARBA00023125"/>
    </source>
</evidence>
<dbReference type="PANTHER" id="PTHR43280">
    <property type="entry name" value="ARAC-FAMILY TRANSCRIPTIONAL REGULATOR"/>
    <property type="match status" value="1"/>
</dbReference>
<dbReference type="EMBL" id="JARFVA010000002">
    <property type="protein sequence ID" value="MDF0707443.1"/>
    <property type="molecule type" value="Genomic_DNA"/>
</dbReference>
<dbReference type="InterPro" id="IPR018060">
    <property type="entry name" value="HTH_AraC"/>
</dbReference>
<protein>
    <submittedName>
        <fullName evidence="5">Helix-turn-helix domain-containing protein</fullName>
    </submittedName>
</protein>
<evidence type="ECO:0000313" key="5">
    <source>
        <dbReference type="EMBL" id="MDF0707443.1"/>
    </source>
</evidence>
<feature type="domain" description="HTH araC/xylS-type" evidence="4">
    <location>
        <begin position="197"/>
        <end position="295"/>
    </location>
</feature>
<proteinExistence type="predicted"/>
<evidence type="ECO:0000259" key="4">
    <source>
        <dbReference type="PROSITE" id="PS01124"/>
    </source>
</evidence>
<comment type="caution">
    <text evidence="5">The sequence shown here is derived from an EMBL/GenBank/DDBJ whole genome shotgun (WGS) entry which is preliminary data.</text>
</comment>
<dbReference type="InterPro" id="IPR009057">
    <property type="entry name" value="Homeodomain-like_sf"/>
</dbReference>
<accession>A0ABT5XNK5</accession>
<keyword evidence="2" id="KW-0238">DNA-binding</keyword>
<dbReference type="SUPFAM" id="SSF46689">
    <property type="entry name" value="Homeodomain-like"/>
    <property type="match status" value="1"/>
</dbReference>
<dbReference type="SMART" id="SM00342">
    <property type="entry name" value="HTH_ARAC"/>
    <property type="match status" value="1"/>
</dbReference>
<gene>
    <name evidence="5" type="ORF">PY091_09460</name>
</gene>
<dbReference type="Proteomes" id="UP001217083">
    <property type="component" value="Unassembled WGS sequence"/>
</dbReference>
<evidence type="ECO:0000256" key="3">
    <source>
        <dbReference type="ARBA" id="ARBA00023163"/>
    </source>
</evidence>
<keyword evidence="1" id="KW-0805">Transcription regulation</keyword>
<evidence type="ECO:0000256" key="1">
    <source>
        <dbReference type="ARBA" id="ARBA00023015"/>
    </source>
</evidence>
<dbReference type="PROSITE" id="PS01124">
    <property type="entry name" value="HTH_ARAC_FAMILY_2"/>
    <property type="match status" value="1"/>
</dbReference>
<dbReference type="Pfam" id="PF12833">
    <property type="entry name" value="HTH_18"/>
    <property type="match status" value="1"/>
</dbReference>
<organism evidence="5 6">
    <name type="scientific">Flagellimonas okinawensis</name>
    <dbReference type="NCBI Taxonomy" id="3031324"/>
    <lineage>
        <taxon>Bacteria</taxon>
        <taxon>Pseudomonadati</taxon>
        <taxon>Bacteroidota</taxon>
        <taxon>Flavobacteriia</taxon>
        <taxon>Flavobacteriales</taxon>
        <taxon>Flavobacteriaceae</taxon>
        <taxon>Flagellimonas</taxon>
    </lineage>
</organism>
<name>A0ABT5XNK5_9FLAO</name>
<evidence type="ECO:0000313" key="6">
    <source>
        <dbReference type="Proteomes" id="UP001217083"/>
    </source>
</evidence>
<keyword evidence="3" id="KW-0804">Transcription</keyword>